<accession>A0ABV6N7W4</accession>
<proteinExistence type="predicted"/>
<feature type="transmembrane region" description="Helical" evidence="1">
    <location>
        <begin position="12"/>
        <end position="33"/>
    </location>
</feature>
<feature type="transmembrane region" description="Helical" evidence="1">
    <location>
        <begin position="115"/>
        <end position="134"/>
    </location>
</feature>
<keyword evidence="3" id="KW-1185">Reference proteome</keyword>
<evidence type="ECO:0008006" key="4">
    <source>
        <dbReference type="Google" id="ProtNLM"/>
    </source>
</evidence>
<keyword evidence="1" id="KW-0472">Membrane</keyword>
<sequence>MGIRTRAVRHGLAATVLVLAVCAIVAAFSAATLTSARASLAPLTARATGHVTFVDQDADTVTVSWDQGSAVVPLDVTPPAVGTKVPVGYDPAAPSHAVIPGATTLIAADRSSGELLFISIAAALMLLVTLVRFFSRLNLTRRPQVQVPVRRVRIQSGLMARSWLETEDIPRRWIPVYFDPVLVTLPTPTTIALHGDPRRHRLVAASVNDVVLYPSGRVAKDDPRGRRVDNPSEIDASVRARAVTTRGLLRQLRTDIVLIVPAPIVGLVWAFLDGSGIWSWLGASVITAALALWLAALRGSDPS</sequence>
<dbReference type="Proteomes" id="UP001589810">
    <property type="component" value="Unassembled WGS sequence"/>
</dbReference>
<keyword evidence="1" id="KW-1133">Transmembrane helix</keyword>
<gene>
    <name evidence="2" type="ORF">ACFFH7_43145</name>
</gene>
<evidence type="ECO:0000256" key="1">
    <source>
        <dbReference type="SAM" id="Phobius"/>
    </source>
</evidence>
<protein>
    <recommendedName>
        <fullName evidence="4">DUF3592 domain-containing protein</fullName>
    </recommendedName>
</protein>
<dbReference type="EMBL" id="JBHLUD010000015">
    <property type="protein sequence ID" value="MFC0548367.1"/>
    <property type="molecule type" value="Genomic_DNA"/>
</dbReference>
<feature type="transmembrane region" description="Helical" evidence="1">
    <location>
        <begin position="278"/>
        <end position="297"/>
    </location>
</feature>
<keyword evidence="1" id="KW-0812">Transmembrane</keyword>
<evidence type="ECO:0000313" key="2">
    <source>
        <dbReference type="EMBL" id="MFC0548367.1"/>
    </source>
</evidence>
<reference evidence="2 3" key="1">
    <citation type="submission" date="2024-09" db="EMBL/GenBank/DDBJ databases">
        <authorList>
            <person name="Sun Q."/>
            <person name="Mori K."/>
        </authorList>
    </citation>
    <scope>NUCLEOTIDE SEQUENCE [LARGE SCALE GENOMIC DNA]</scope>
    <source>
        <strain evidence="2 3">TBRC 1432</strain>
    </source>
</reference>
<feature type="transmembrane region" description="Helical" evidence="1">
    <location>
        <begin position="256"/>
        <end position="272"/>
    </location>
</feature>
<name>A0ABV6N7W4_9PSEU</name>
<organism evidence="2 3">
    <name type="scientific">Kutzneria chonburiensis</name>
    <dbReference type="NCBI Taxonomy" id="1483604"/>
    <lineage>
        <taxon>Bacteria</taxon>
        <taxon>Bacillati</taxon>
        <taxon>Actinomycetota</taxon>
        <taxon>Actinomycetes</taxon>
        <taxon>Pseudonocardiales</taxon>
        <taxon>Pseudonocardiaceae</taxon>
        <taxon>Kutzneria</taxon>
    </lineage>
</organism>
<comment type="caution">
    <text evidence="2">The sequence shown here is derived from an EMBL/GenBank/DDBJ whole genome shotgun (WGS) entry which is preliminary data.</text>
</comment>
<dbReference type="RefSeq" id="WP_273937787.1">
    <property type="nucleotide sequence ID" value="NZ_CP097263.1"/>
</dbReference>
<evidence type="ECO:0000313" key="3">
    <source>
        <dbReference type="Proteomes" id="UP001589810"/>
    </source>
</evidence>